<evidence type="ECO:0000313" key="3">
    <source>
        <dbReference type="Proteomes" id="UP000324222"/>
    </source>
</evidence>
<evidence type="ECO:0000256" key="1">
    <source>
        <dbReference type="SAM" id="MobiDB-lite"/>
    </source>
</evidence>
<keyword evidence="3" id="KW-1185">Reference proteome</keyword>
<feature type="compositionally biased region" description="Basic and acidic residues" evidence="1">
    <location>
        <begin position="96"/>
        <end position="106"/>
    </location>
</feature>
<dbReference type="EMBL" id="VSRR010000547">
    <property type="protein sequence ID" value="MPC16908.1"/>
    <property type="molecule type" value="Genomic_DNA"/>
</dbReference>
<comment type="caution">
    <text evidence="2">The sequence shown here is derived from an EMBL/GenBank/DDBJ whole genome shotgun (WGS) entry which is preliminary data.</text>
</comment>
<accession>A0A5B7D6J6</accession>
<organism evidence="2 3">
    <name type="scientific">Portunus trituberculatus</name>
    <name type="common">Swimming crab</name>
    <name type="synonym">Neptunus trituberculatus</name>
    <dbReference type="NCBI Taxonomy" id="210409"/>
    <lineage>
        <taxon>Eukaryota</taxon>
        <taxon>Metazoa</taxon>
        <taxon>Ecdysozoa</taxon>
        <taxon>Arthropoda</taxon>
        <taxon>Crustacea</taxon>
        <taxon>Multicrustacea</taxon>
        <taxon>Malacostraca</taxon>
        <taxon>Eumalacostraca</taxon>
        <taxon>Eucarida</taxon>
        <taxon>Decapoda</taxon>
        <taxon>Pleocyemata</taxon>
        <taxon>Brachyura</taxon>
        <taxon>Eubrachyura</taxon>
        <taxon>Portunoidea</taxon>
        <taxon>Portunidae</taxon>
        <taxon>Portuninae</taxon>
        <taxon>Portunus</taxon>
    </lineage>
</organism>
<reference evidence="2 3" key="1">
    <citation type="submission" date="2019-05" db="EMBL/GenBank/DDBJ databases">
        <title>Another draft genome of Portunus trituberculatus and its Hox gene families provides insights of decapod evolution.</title>
        <authorList>
            <person name="Jeong J.-H."/>
            <person name="Song I."/>
            <person name="Kim S."/>
            <person name="Choi T."/>
            <person name="Kim D."/>
            <person name="Ryu S."/>
            <person name="Kim W."/>
        </authorList>
    </citation>
    <scope>NUCLEOTIDE SEQUENCE [LARGE SCALE GENOMIC DNA]</scope>
    <source>
        <tissue evidence="2">Muscle</tissue>
    </source>
</reference>
<feature type="region of interest" description="Disordered" evidence="1">
    <location>
        <begin position="87"/>
        <end position="106"/>
    </location>
</feature>
<sequence length="106" mass="11222">MKGAAPLMGGREGTREPGAVPGTEEHAELLGMVEVEGEQEVGWWGEVVPCGDQRVAEMGGRWWGTPSDLAERVRGFGEVGRAMVGIEVEEGSEEGLEPRDGGKSEG</sequence>
<protein>
    <submittedName>
        <fullName evidence="2">Uncharacterized protein</fullName>
    </submittedName>
</protein>
<dbReference type="AlphaFoldDB" id="A0A5B7D6J6"/>
<dbReference type="Proteomes" id="UP000324222">
    <property type="component" value="Unassembled WGS sequence"/>
</dbReference>
<name>A0A5B7D6J6_PORTR</name>
<evidence type="ECO:0000313" key="2">
    <source>
        <dbReference type="EMBL" id="MPC16908.1"/>
    </source>
</evidence>
<feature type="region of interest" description="Disordered" evidence="1">
    <location>
        <begin position="1"/>
        <end position="24"/>
    </location>
</feature>
<gene>
    <name evidence="2" type="ORF">E2C01_009745</name>
</gene>
<proteinExistence type="predicted"/>